<reference evidence="3" key="1">
    <citation type="journal article" date="2015" name="Proc. Natl. Acad. Sci. U.S.A.">
        <title>Genome sequencing of adzuki bean (Vigna angularis) provides insight into high starch and low fat accumulation and domestication.</title>
        <authorList>
            <person name="Yang K."/>
            <person name="Tian Z."/>
            <person name="Chen C."/>
            <person name="Luo L."/>
            <person name="Zhao B."/>
            <person name="Wang Z."/>
            <person name="Yu L."/>
            <person name="Li Y."/>
            <person name="Sun Y."/>
            <person name="Li W."/>
            <person name="Chen Y."/>
            <person name="Li Y."/>
            <person name="Zhang Y."/>
            <person name="Ai D."/>
            <person name="Zhao J."/>
            <person name="Shang C."/>
            <person name="Ma Y."/>
            <person name="Wu B."/>
            <person name="Wang M."/>
            <person name="Gao L."/>
            <person name="Sun D."/>
            <person name="Zhang P."/>
            <person name="Guo F."/>
            <person name="Wang W."/>
            <person name="Li Y."/>
            <person name="Wang J."/>
            <person name="Varshney R.K."/>
            <person name="Wang J."/>
            <person name="Ling H.Q."/>
            <person name="Wan P."/>
        </authorList>
    </citation>
    <scope>NUCLEOTIDE SEQUENCE</scope>
    <source>
        <strain evidence="3">cv. Jingnong 6</strain>
    </source>
</reference>
<dbReference type="AlphaFoldDB" id="A0A0L9TKI3"/>
<evidence type="ECO:0000313" key="3">
    <source>
        <dbReference type="Proteomes" id="UP000053144"/>
    </source>
</evidence>
<dbReference type="Pfam" id="PF24626">
    <property type="entry name" value="SH3_Tf2-1"/>
    <property type="match status" value="1"/>
</dbReference>
<gene>
    <name evidence="2" type="ORF">LR48_Vigan01g061500</name>
</gene>
<sequence>MLLRKKQKLSLRYFGPFPIIEMTGEIAYKLLLPSSAKIHQVFHRSQLKLCKGDHAQPYVPFPITNSDTGSVLQPEAILQTRVQELTSAITFNQVGRFGR</sequence>
<dbReference type="Proteomes" id="UP000053144">
    <property type="component" value="Chromosome 1"/>
</dbReference>
<dbReference type="PANTHER" id="PTHR46148:SF54">
    <property type="entry name" value="RETROTRANSPOSON-LIKE PROTEIN"/>
    <property type="match status" value="1"/>
</dbReference>
<proteinExistence type="predicted"/>
<dbReference type="EMBL" id="CM003371">
    <property type="protein sequence ID" value="KOM31060.1"/>
    <property type="molecule type" value="Genomic_DNA"/>
</dbReference>
<dbReference type="PANTHER" id="PTHR46148">
    <property type="entry name" value="CHROMO DOMAIN-CONTAINING PROTEIN"/>
    <property type="match status" value="1"/>
</dbReference>
<name>A0A0L9TKI3_PHAAN</name>
<feature type="domain" description="Tf2-1-like SH3-like" evidence="1">
    <location>
        <begin position="3"/>
        <end position="50"/>
    </location>
</feature>
<protein>
    <recommendedName>
        <fullName evidence="1">Tf2-1-like SH3-like domain-containing protein</fullName>
    </recommendedName>
</protein>
<accession>A0A0L9TKI3</accession>
<evidence type="ECO:0000313" key="2">
    <source>
        <dbReference type="EMBL" id="KOM31060.1"/>
    </source>
</evidence>
<dbReference type="InterPro" id="IPR056924">
    <property type="entry name" value="SH3_Tf2-1"/>
</dbReference>
<dbReference type="Gramene" id="KOM31060">
    <property type="protein sequence ID" value="KOM31060"/>
    <property type="gene ID" value="LR48_Vigan01g061500"/>
</dbReference>
<evidence type="ECO:0000259" key="1">
    <source>
        <dbReference type="Pfam" id="PF24626"/>
    </source>
</evidence>
<organism evidence="2 3">
    <name type="scientific">Phaseolus angularis</name>
    <name type="common">Azuki bean</name>
    <name type="synonym">Vigna angularis</name>
    <dbReference type="NCBI Taxonomy" id="3914"/>
    <lineage>
        <taxon>Eukaryota</taxon>
        <taxon>Viridiplantae</taxon>
        <taxon>Streptophyta</taxon>
        <taxon>Embryophyta</taxon>
        <taxon>Tracheophyta</taxon>
        <taxon>Spermatophyta</taxon>
        <taxon>Magnoliopsida</taxon>
        <taxon>eudicotyledons</taxon>
        <taxon>Gunneridae</taxon>
        <taxon>Pentapetalae</taxon>
        <taxon>rosids</taxon>
        <taxon>fabids</taxon>
        <taxon>Fabales</taxon>
        <taxon>Fabaceae</taxon>
        <taxon>Papilionoideae</taxon>
        <taxon>50 kb inversion clade</taxon>
        <taxon>NPAAA clade</taxon>
        <taxon>indigoferoid/millettioid clade</taxon>
        <taxon>Phaseoleae</taxon>
        <taxon>Vigna</taxon>
    </lineage>
</organism>
<dbReference type="OMA" id="MTGEIAY"/>